<evidence type="ECO:0000313" key="3">
    <source>
        <dbReference type="Proteomes" id="UP000326903"/>
    </source>
</evidence>
<reference evidence="2 3" key="1">
    <citation type="submission" date="2019-09" db="EMBL/GenBank/DDBJ databases">
        <title>Draft genome sequence of Ginsengibacter sp. BR5-29.</title>
        <authorList>
            <person name="Im W.-T."/>
        </authorList>
    </citation>
    <scope>NUCLEOTIDE SEQUENCE [LARGE SCALE GENOMIC DNA]</scope>
    <source>
        <strain evidence="2 3">BR5-29</strain>
    </source>
</reference>
<organism evidence="2 3">
    <name type="scientific">Ginsengibacter hankyongi</name>
    <dbReference type="NCBI Taxonomy" id="2607284"/>
    <lineage>
        <taxon>Bacteria</taxon>
        <taxon>Pseudomonadati</taxon>
        <taxon>Bacteroidota</taxon>
        <taxon>Chitinophagia</taxon>
        <taxon>Chitinophagales</taxon>
        <taxon>Chitinophagaceae</taxon>
        <taxon>Ginsengibacter</taxon>
    </lineage>
</organism>
<comment type="caution">
    <text evidence="2">The sequence shown here is derived from an EMBL/GenBank/DDBJ whole genome shotgun (WGS) entry which is preliminary data.</text>
</comment>
<evidence type="ECO:0000313" key="2">
    <source>
        <dbReference type="EMBL" id="KAA9038138.1"/>
    </source>
</evidence>
<keyword evidence="1" id="KW-0732">Signal</keyword>
<keyword evidence="3" id="KW-1185">Reference proteome</keyword>
<gene>
    <name evidence="2" type="ORF">FW778_15410</name>
</gene>
<accession>A0A5J5IF45</accession>
<protein>
    <submittedName>
        <fullName evidence="2">Transporter</fullName>
    </submittedName>
</protein>
<feature type="chain" id="PRO_5023802840" evidence="1">
    <location>
        <begin position="20"/>
        <end position="303"/>
    </location>
</feature>
<dbReference type="PROSITE" id="PS51257">
    <property type="entry name" value="PROKAR_LIPOPROTEIN"/>
    <property type="match status" value="1"/>
</dbReference>
<name>A0A5J5IF45_9BACT</name>
<proteinExistence type="predicted"/>
<evidence type="ECO:0000256" key="1">
    <source>
        <dbReference type="SAM" id="SignalP"/>
    </source>
</evidence>
<dbReference type="Proteomes" id="UP000326903">
    <property type="component" value="Unassembled WGS sequence"/>
</dbReference>
<feature type="signal peptide" evidence="1">
    <location>
        <begin position="1"/>
        <end position="19"/>
    </location>
</feature>
<dbReference type="RefSeq" id="WP_150415698.1">
    <property type="nucleotide sequence ID" value="NZ_VYQF01000004.1"/>
</dbReference>
<dbReference type="EMBL" id="VYQF01000004">
    <property type="protein sequence ID" value="KAA9038138.1"/>
    <property type="molecule type" value="Genomic_DNA"/>
</dbReference>
<sequence length="303" mass="32985">MKKIFLFFSILLFASASIACPICGCGGSNVYMGLFPDFRRGFMGMRYNYAQYHTTLFSDPSQYSNNYYHSMEVWGGINLGSKFQVLGFIPYYSNKQLDDDGTSTPHGLGDVTIIGQYKILSTTSVSHSKKIIQQQLWLGAGIKLATGSFNLDLADPGITIADVNAELGTGSTDFLLNGIYNISINNFGLNASASYKINTFNKQNYKYGNKLSTNLIAFYRANSGKVGVSPNAGIGYENVSGNLFNSKTVQYTGSNVTNAIAGVEFTFNKIGVGINAQLPLSQNFAEGQTQLKFKGMAHVTFSL</sequence>
<dbReference type="AlphaFoldDB" id="A0A5J5IF45"/>